<reference evidence="2 3" key="2">
    <citation type="submission" date="2018-08" db="EMBL/GenBank/DDBJ databases">
        <authorList>
            <person name="Laetsch R D."/>
            <person name="Stevens L."/>
            <person name="Kumar S."/>
            <person name="Blaxter L. M."/>
        </authorList>
    </citation>
    <scope>NUCLEOTIDE SEQUENCE [LARGE SCALE GENOMIC DNA]</scope>
</reference>
<keyword evidence="3" id="KW-1185">Reference proteome</keyword>
<dbReference type="STRING" id="42157.A0A182E0N5"/>
<evidence type="ECO:0000313" key="3">
    <source>
        <dbReference type="Proteomes" id="UP000271087"/>
    </source>
</evidence>
<reference evidence="4" key="1">
    <citation type="submission" date="2016-06" db="UniProtKB">
        <authorList>
            <consortium name="WormBaseParasite"/>
        </authorList>
    </citation>
    <scope>IDENTIFICATION</scope>
</reference>
<feature type="chain" id="PRO_5043137216" evidence="1">
    <location>
        <begin position="20"/>
        <end position="373"/>
    </location>
</feature>
<dbReference type="PANTHER" id="PTHR33748">
    <property type="entry name" value="PROTEIN CBG04600"/>
    <property type="match status" value="1"/>
</dbReference>
<gene>
    <name evidence="2" type="ORF">NOO_LOCUS1514</name>
</gene>
<proteinExistence type="predicted"/>
<feature type="signal peptide" evidence="1">
    <location>
        <begin position="1"/>
        <end position="19"/>
    </location>
</feature>
<dbReference type="Proteomes" id="UP000271087">
    <property type="component" value="Unassembled WGS sequence"/>
</dbReference>
<accession>A0A182E0N5</accession>
<keyword evidence="1" id="KW-0732">Signal</keyword>
<dbReference type="EMBL" id="UYRW01000194">
    <property type="protein sequence ID" value="VDK64330.1"/>
    <property type="molecule type" value="Genomic_DNA"/>
</dbReference>
<protein>
    <submittedName>
        <fullName evidence="2 4">Uncharacterized protein</fullName>
    </submittedName>
</protein>
<dbReference type="PANTHER" id="PTHR33748:SF3">
    <property type="entry name" value="TPM_PHOSPHATASE DOMAIN-CONTAINING PROTEIN"/>
    <property type="match status" value="1"/>
</dbReference>
<name>A0A182E0N5_ONCOC</name>
<organism evidence="4">
    <name type="scientific">Onchocerca ochengi</name>
    <name type="common">Filarial nematode worm</name>
    <dbReference type="NCBI Taxonomy" id="42157"/>
    <lineage>
        <taxon>Eukaryota</taxon>
        <taxon>Metazoa</taxon>
        <taxon>Ecdysozoa</taxon>
        <taxon>Nematoda</taxon>
        <taxon>Chromadorea</taxon>
        <taxon>Rhabditida</taxon>
        <taxon>Spirurina</taxon>
        <taxon>Spiruromorpha</taxon>
        <taxon>Filarioidea</taxon>
        <taxon>Onchocercidae</taxon>
        <taxon>Onchocerca</taxon>
    </lineage>
</organism>
<dbReference type="OrthoDB" id="5864217at2759"/>
<evidence type="ECO:0000256" key="1">
    <source>
        <dbReference type="SAM" id="SignalP"/>
    </source>
</evidence>
<sequence>MHLSLNLITISLLIHISWTQFNSDTYPDPRFDPFGCRIPTVGPICDPSGLLTFDDKKALASRIKQLLAYAATVPNSSPECRLFPGKSLDIIIGLIDKIDMSPAVDIERFTNNLKTRYQFYQDPSLCDLMVLIVNSNNDRQIFTVVGKHTQLTKDVLKTAVEQNIHHFRANRLVMGLQGMAEFITKSYYDVQLSQLRTPLSLLPPIPTFLKNEVNTAITNDAWKTVDELGKSYPITIPRFYSRQSRFGNENEIDGENLMVPVKDESDQLWIDILTQAVVRCGNNYDKVARYVQAVIEEAMSLSLRLISDQRYHTIEERMQLMQNDSDTRSRIWNEAKAEFIDQLYQKYFTTIMRKANFRCPARSEAPFIFPVLH</sequence>
<dbReference type="InterPro" id="IPR033438">
    <property type="entry name" value="MOLO1"/>
</dbReference>
<dbReference type="AlphaFoldDB" id="A0A182E0N5"/>
<evidence type="ECO:0000313" key="2">
    <source>
        <dbReference type="EMBL" id="VDK64330.1"/>
    </source>
</evidence>
<dbReference type="GO" id="GO:0005892">
    <property type="term" value="C:acetylcholine-gated channel complex"/>
    <property type="evidence" value="ECO:0007669"/>
    <property type="project" value="InterPro"/>
</dbReference>
<dbReference type="Pfam" id="PF17175">
    <property type="entry name" value="MOLO1"/>
    <property type="match status" value="1"/>
</dbReference>
<evidence type="ECO:0000313" key="4">
    <source>
        <dbReference type="WBParaSite" id="nOo.2.0.1.t01514-RA"/>
    </source>
</evidence>
<dbReference type="Gene3D" id="3.10.310.50">
    <property type="match status" value="1"/>
</dbReference>
<dbReference type="WBParaSite" id="nOo.2.0.1.t01514-RA">
    <property type="protein sequence ID" value="nOo.2.0.1.t01514-RA"/>
    <property type="gene ID" value="nOo.2.0.1.g01514"/>
</dbReference>